<keyword evidence="12" id="KW-1185">Reference proteome</keyword>
<proteinExistence type="inferred from homology"/>
<keyword evidence="5" id="KW-0235">DNA replication</keyword>
<dbReference type="Gene3D" id="1.20.272.10">
    <property type="match status" value="1"/>
</dbReference>
<comment type="catalytic activity">
    <reaction evidence="8">
        <text>DNA(n) + a 2'-deoxyribonucleoside 5'-triphosphate = DNA(n+1) + diphosphate</text>
        <dbReference type="Rhea" id="RHEA:22508"/>
        <dbReference type="Rhea" id="RHEA-COMP:17339"/>
        <dbReference type="Rhea" id="RHEA-COMP:17340"/>
        <dbReference type="ChEBI" id="CHEBI:33019"/>
        <dbReference type="ChEBI" id="CHEBI:61560"/>
        <dbReference type="ChEBI" id="CHEBI:173112"/>
        <dbReference type="EC" id="2.7.7.7"/>
    </reaction>
</comment>
<keyword evidence="6" id="KW-0239">DNA-directed DNA polymerase</keyword>
<gene>
    <name evidence="11" type="ORF">B1A74_11295</name>
</gene>
<feature type="domain" description="DNA polymerase III delta N-terminal" evidence="10">
    <location>
        <begin position="20"/>
        <end position="138"/>
    </location>
</feature>
<dbReference type="EMBL" id="MUZR01000051">
    <property type="protein sequence ID" value="OOC09329.1"/>
    <property type="molecule type" value="Genomic_DNA"/>
</dbReference>
<evidence type="ECO:0000259" key="10">
    <source>
        <dbReference type="Pfam" id="PF06144"/>
    </source>
</evidence>
<sequence>MAVDPGRIDQSLRKGVAPLYMLLGEEPLQTIEAADAIRAAAREQGFDERTVLDLSAQSDWSALDAAVRDRSLFASRTLVDLRLATGKPGREGGERLKAYAAAPEPDIVLLLQLPRPDRDMRRAAWFKAMESAAVVVHARPVPPERLDGWIRDRLTRHGLRITDEALQLLAARVEGNLLAARQEIEKLALAGVQGVDLETLAEATADAARFDLFGLSAAALRGETGRALRMLEGLLDEGQPEPLILWALARDARLLVQALERRAAGANDREAFQGSFGDQQKALRLAAGRLDVARARDILRLAARVDRVIKGQEQHGDARQGLLDLVARMAGRPLTVADPVLNPEGA</sequence>
<evidence type="ECO:0000256" key="4">
    <source>
        <dbReference type="ARBA" id="ARBA00022695"/>
    </source>
</evidence>
<evidence type="ECO:0000256" key="6">
    <source>
        <dbReference type="ARBA" id="ARBA00022932"/>
    </source>
</evidence>
<dbReference type="Gene3D" id="1.10.8.60">
    <property type="match status" value="1"/>
</dbReference>
<dbReference type="NCBIfam" id="TIGR01128">
    <property type="entry name" value="holA"/>
    <property type="match status" value="1"/>
</dbReference>
<protein>
    <recommendedName>
        <fullName evidence="2 9">DNA polymerase III subunit delta</fullName>
        <ecNumber evidence="1 9">2.7.7.7</ecNumber>
    </recommendedName>
</protein>
<evidence type="ECO:0000256" key="7">
    <source>
        <dbReference type="ARBA" id="ARBA00034754"/>
    </source>
</evidence>
<dbReference type="GO" id="GO:0006261">
    <property type="term" value="P:DNA-templated DNA replication"/>
    <property type="evidence" value="ECO:0007669"/>
    <property type="project" value="TreeGrafter"/>
</dbReference>
<accession>A0A1V2ZW62</accession>
<organism evidence="11 12">
    <name type="scientific">Thioalkalivibrio halophilus</name>
    <dbReference type="NCBI Taxonomy" id="252474"/>
    <lineage>
        <taxon>Bacteria</taxon>
        <taxon>Pseudomonadati</taxon>
        <taxon>Pseudomonadota</taxon>
        <taxon>Gammaproteobacteria</taxon>
        <taxon>Chromatiales</taxon>
        <taxon>Ectothiorhodospiraceae</taxon>
        <taxon>Thioalkalivibrio</taxon>
    </lineage>
</organism>
<evidence type="ECO:0000256" key="3">
    <source>
        <dbReference type="ARBA" id="ARBA00022679"/>
    </source>
</evidence>
<comment type="similarity">
    <text evidence="7">Belongs to the DNA polymerase HolA subunit family.</text>
</comment>
<dbReference type="InterPro" id="IPR010372">
    <property type="entry name" value="DNA_pol3_delta_N"/>
</dbReference>
<evidence type="ECO:0000256" key="1">
    <source>
        <dbReference type="ARBA" id="ARBA00012417"/>
    </source>
</evidence>
<dbReference type="GO" id="GO:0009360">
    <property type="term" value="C:DNA polymerase III complex"/>
    <property type="evidence" value="ECO:0007669"/>
    <property type="project" value="UniProtKB-UniRule"/>
</dbReference>
<dbReference type="OrthoDB" id="9770982at2"/>
<comment type="caution">
    <text evidence="11">The sequence shown here is derived from an EMBL/GenBank/DDBJ whole genome shotgun (WGS) entry which is preliminary data.</text>
</comment>
<keyword evidence="3" id="KW-0808">Transferase</keyword>
<evidence type="ECO:0000256" key="2">
    <source>
        <dbReference type="ARBA" id="ARBA00017703"/>
    </source>
</evidence>
<dbReference type="PANTHER" id="PTHR34388:SF1">
    <property type="entry name" value="DNA POLYMERASE III SUBUNIT DELTA"/>
    <property type="match status" value="1"/>
</dbReference>
<dbReference type="RefSeq" id="WP_077244708.1">
    <property type="nucleotide sequence ID" value="NZ_MUZR01000051.1"/>
</dbReference>
<dbReference type="EC" id="2.7.7.7" evidence="1 9"/>
<dbReference type="InterPro" id="IPR027417">
    <property type="entry name" value="P-loop_NTPase"/>
</dbReference>
<evidence type="ECO:0000256" key="8">
    <source>
        <dbReference type="ARBA" id="ARBA00049244"/>
    </source>
</evidence>
<dbReference type="Proteomes" id="UP000189177">
    <property type="component" value="Unassembled WGS sequence"/>
</dbReference>
<dbReference type="GO" id="GO:0003887">
    <property type="term" value="F:DNA-directed DNA polymerase activity"/>
    <property type="evidence" value="ECO:0007669"/>
    <property type="project" value="UniProtKB-UniRule"/>
</dbReference>
<dbReference type="InterPro" id="IPR008921">
    <property type="entry name" value="DNA_pol3_clamp-load_cplx_C"/>
</dbReference>
<evidence type="ECO:0000313" key="11">
    <source>
        <dbReference type="EMBL" id="OOC09329.1"/>
    </source>
</evidence>
<evidence type="ECO:0000313" key="12">
    <source>
        <dbReference type="Proteomes" id="UP000189177"/>
    </source>
</evidence>
<dbReference type="InterPro" id="IPR005790">
    <property type="entry name" value="DNA_polIII_delta"/>
</dbReference>
<dbReference type="GO" id="GO:0003677">
    <property type="term" value="F:DNA binding"/>
    <property type="evidence" value="ECO:0007669"/>
    <property type="project" value="InterPro"/>
</dbReference>
<name>A0A1V2ZW62_9GAMM</name>
<dbReference type="AlphaFoldDB" id="A0A1V2ZW62"/>
<evidence type="ECO:0000256" key="9">
    <source>
        <dbReference type="NCBIfam" id="TIGR01128"/>
    </source>
</evidence>
<reference evidence="11 12" key="1">
    <citation type="submission" date="2017-02" db="EMBL/GenBank/DDBJ databases">
        <title>Genomic diversity within the haloalkaliphilic genus Thioalkalivibrio.</title>
        <authorList>
            <person name="Ahn A.-C."/>
            <person name="Meier-Kolthoff J."/>
            <person name="Overmars L."/>
            <person name="Richter M."/>
            <person name="Woyke T."/>
            <person name="Sorokin D.Y."/>
            <person name="Muyzer G."/>
        </authorList>
    </citation>
    <scope>NUCLEOTIDE SEQUENCE [LARGE SCALE GENOMIC DNA]</scope>
    <source>
        <strain evidence="11 12">HL17</strain>
    </source>
</reference>
<dbReference type="PANTHER" id="PTHR34388">
    <property type="entry name" value="DNA POLYMERASE III SUBUNIT DELTA"/>
    <property type="match status" value="1"/>
</dbReference>
<dbReference type="Pfam" id="PF06144">
    <property type="entry name" value="DNA_pol3_delta"/>
    <property type="match status" value="1"/>
</dbReference>
<dbReference type="SUPFAM" id="SSF52540">
    <property type="entry name" value="P-loop containing nucleoside triphosphate hydrolases"/>
    <property type="match status" value="1"/>
</dbReference>
<dbReference type="Gene3D" id="3.40.50.300">
    <property type="entry name" value="P-loop containing nucleotide triphosphate hydrolases"/>
    <property type="match status" value="1"/>
</dbReference>
<evidence type="ECO:0000256" key="5">
    <source>
        <dbReference type="ARBA" id="ARBA00022705"/>
    </source>
</evidence>
<dbReference type="SUPFAM" id="SSF48019">
    <property type="entry name" value="post-AAA+ oligomerization domain-like"/>
    <property type="match status" value="1"/>
</dbReference>
<keyword evidence="4" id="KW-0548">Nucleotidyltransferase</keyword>
<dbReference type="STRING" id="252474.B1A74_11295"/>
<dbReference type="CDD" id="cd18138">
    <property type="entry name" value="HLD_clamp_pol_III_delta"/>
    <property type="match status" value="1"/>
</dbReference>